<dbReference type="SMART" id="SM00872">
    <property type="entry name" value="Alpha-mann_mid"/>
    <property type="match status" value="1"/>
</dbReference>
<dbReference type="InterPro" id="IPR011682">
    <property type="entry name" value="Glyco_hydro_38_C"/>
</dbReference>
<dbReference type="Pfam" id="PF09261">
    <property type="entry name" value="Alpha-mann_mid"/>
    <property type="match status" value="1"/>
</dbReference>
<dbReference type="InterPro" id="IPR037094">
    <property type="entry name" value="Glyco_hydro_38_cen_sf"/>
</dbReference>
<protein>
    <submittedName>
        <fullName evidence="6">Mannosylglycerate hydrolase</fullName>
        <ecNumber evidence="6">3.2.1.170</ecNumber>
    </submittedName>
</protein>
<dbReference type="OrthoDB" id="9764050at2"/>
<dbReference type="PANTHER" id="PTHR46017">
    <property type="entry name" value="ALPHA-MANNOSIDASE 2C1"/>
    <property type="match status" value="1"/>
</dbReference>
<evidence type="ECO:0000313" key="7">
    <source>
        <dbReference type="Proteomes" id="UP000250079"/>
    </source>
</evidence>
<dbReference type="InterPro" id="IPR027291">
    <property type="entry name" value="Glyco_hydro_38_N_sf"/>
</dbReference>
<dbReference type="InterPro" id="IPR013780">
    <property type="entry name" value="Glyco_hydro_b"/>
</dbReference>
<dbReference type="FunFam" id="1.20.1270.50:FF:000004">
    <property type="entry name" value="alpha-mannosidase 2C1 isoform X1"/>
    <property type="match status" value="1"/>
</dbReference>
<dbReference type="Proteomes" id="UP000250079">
    <property type="component" value="Chromosome"/>
</dbReference>
<keyword evidence="4 6" id="KW-0326">Glycosidase</keyword>
<accession>A0A2Z2NL76</accession>
<dbReference type="GO" id="GO:0006013">
    <property type="term" value="P:mannose metabolic process"/>
    <property type="evidence" value="ECO:0007669"/>
    <property type="project" value="InterPro"/>
</dbReference>
<dbReference type="InterPro" id="IPR015341">
    <property type="entry name" value="Glyco_hydro_38_cen"/>
</dbReference>
<dbReference type="GO" id="GO:0030246">
    <property type="term" value="F:carbohydrate binding"/>
    <property type="evidence" value="ECO:0007669"/>
    <property type="project" value="InterPro"/>
</dbReference>
<dbReference type="InterPro" id="IPR028995">
    <property type="entry name" value="Glyco_hydro_57/38_cen_sf"/>
</dbReference>
<evidence type="ECO:0000259" key="5">
    <source>
        <dbReference type="SMART" id="SM00872"/>
    </source>
</evidence>
<dbReference type="Gene3D" id="1.20.1270.50">
    <property type="entry name" value="Glycoside hydrolase family 38, central domain"/>
    <property type="match status" value="1"/>
</dbReference>
<dbReference type="GO" id="GO:0046872">
    <property type="term" value="F:metal ion binding"/>
    <property type="evidence" value="ECO:0007669"/>
    <property type="project" value="UniProtKB-KW"/>
</dbReference>
<evidence type="ECO:0000256" key="4">
    <source>
        <dbReference type="ARBA" id="ARBA00023295"/>
    </source>
</evidence>
<dbReference type="SUPFAM" id="SSF74650">
    <property type="entry name" value="Galactose mutarotase-like"/>
    <property type="match status" value="1"/>
</dbReference>
<dbReference type="InterPro" id="IPR000602">
    <property type="entry name" value="Glyco_hydro_38_N"/>
</dbReference>
<dbReference type="GO" id="GO:0102546">
    <property type="term" value="F:mannosylglycerate hydrolase activity"/>
    <property type="evidence" value="ECO:0007669"/>
    <property type="project" value="UniProtKB-EC"/>
</dbReference>
<dbReference type="GO" id="GO:0009313">
    <property type="term" value="P:oligosaccharide catabolic process"/>
    <property type="evidence" value="ECO:0007669"/>
    <property type="project" value="TreeGrafter"/>
</dbReference>
<keyword evidence="2" id="KW-0479">Metal-binding</keyword>
<evidence type="ECO:0000256" key="2">
    <source>
        <dbReference type="ARBA" id="ARBA00022723"/>
    </source>
</evidence>
<dbReference type="Pfam" id="PF07748">
    <property type="entry name" value="Glyco_hydro_38C"/>
    <property type="match status" value="1"/>
</dbReference>
<dbReference type="SUPFAM" id="SSF88688">
    <property type="entry name" value="Families 57/38 glycoside transferase middle domain"/>
    <property type="match status" value="1"/>
</dbReference>
<dbReference type="Pfam" id="PF01074">
    <property type="entry name" value="Glyco_hydro_38N"/>
    <property type="match status" value="1"/>
</dbReference>
<dbReference type="Gene3D" id="3.20.110.10">
    <property type="entry name" value="Glycoside hydrolase 38, N terminal domain"/>
    <property type="match status" value="1"/>
</dbReference>
<comment type="similarity">
    <text evidence="1">Belongs to the glycosyl hydrolase 38 family.</text>
</comment>
<sequence>MNRQTADMSHETPHDLANAKPAPRFDRIFMVGHAHLDPVWLWRWTEGYQEARATVHAAIKLLAEDKNYVFTLEQMAVLDWVRESEPQLFEQVQRYVEQGRISLVGGWWIEPDCNLPALESFVRQGLLGQRFMLRHFGHIASLGLNADPFGHSAALPQVLRQQRIDSYCFLRPGPTETDMPYTWFDWLGIDGTSVQAYRIPHEYCCGGEDIASHMQSAVETVAPTTLGDAMVFFGVGNHGGGPTRRNLQSLHSLNESGRFGELIPAGPERFFEEVRSSGLVPPRWHGELQRHAAGCYSAHSEIKRINLRGELRLLEAERFATIVHRLHGIAYPTDEFDSAWKTLLFNQFHDILPGSAIETAYDDARHQLGGVIATADKATNLALQSIARSIHIPLDEATQPLLVFNPHPFAIKTMVEIELAFTTGSWSLADEAGKQLSWQQIQPMATMRENDSFRNLYRRRILFEAQVPALGHQLYRLEVDKQSPPTLAAAAVTACGTTLENSCLRVTIDPNTGWVSELVLKDRQVNFAPASGCAHTVVTDDQSDTWGHRVESYAQPGSSFVVDSLTIVECGPIRAAIRVDSSWGTSRLSEVYSITADSDVIDLEVSLDWREQRKLLKLRFPSAIKTDQMLYQIQTGSIMRPADGNENPGQRWISVCDKHAPEQSRLTVINDAKYAYDCCGGDMGITIARSPVYAWHDPETLAPDRLYSHQDQGIQRFTCRIVPQLDGGDLNVVEQLTAELCTPLRIMMESFHEGEINTSRGLIDGLDEAAGVMVSAIKPWEEDPSHTLIRLVNHSNITCRKELVLGFLNNRPLSVELEALQIKSWVIPPQDDVAPFEVDLLEFRPDHPLPRAVPRDS</sequence>
<dbReference type="GO" id="GO:0004559">
    <property type="term" value="F:alpha-mannosidase activity"/>
    <property type="evidence" value="ECO:0007669"/>
    <property type="project" value="InterPro"/>
</dbReference>
<dbReference type="Gene3D" id="2.60.40.1180">
    <property type="entry name" value="Golgi alpha-mannosidase II"/>
    <property type="match status" value="1"/>
</dbReference>
<dbReference type="KEGG" id="gai:IMCC3135_03140"/>
<keyword evidence="7" id="KW-1185">Reference proteome</keyword>
<proteinExistence type="inferred from homology"/>
<dbReference type="EMBL" id="CP018632">
    <property type="protein sequence ID" value="ASJ70741.1"/>
    <property type="molecule type" value="Genomic_DNA"/>
</dbReference>
<dbReference type="EC" id="3.2.1.170" evidence="6"/>
<feature type="domain" description="Glycoside hydrolase family 38 central" evidence="5">
    <location>
        <begin position="290"/>
        <end position="368"/>
    </location>
</feature>
<dbReference type="SUPFAM" id="SSF88713">
    <property type="entry name" value="Glycoside hydrolase/deacetylase"/>
    <property type="match status" value="1"/>
</dbReference>
<dbReference type="InterPro" id="IPR011013">
    <property type="entry name" value="Gal_mutarotase_sf_dom"/>
</dbReference>
<dbReference type="AlphaFoldDB" id="A0A2Z2NL76"/>
<dbReference type="PANTHER" id="PTHR46017:SF1">
    <property type="entry name" value="ALPHA-MANNOSIDASE 2C1"/>
    <property type="match status" value="1"/>
</dbReference>
<dbReference type="Gene3D" id="2.70.98.30">
    <property type="entry name" value="Golgi alpha-mannosidase II, domain 4"/>
    <property type="match status" value="1"/>
</dbReference>
<reference evidence="6 7" key="1">
    <citation type="submission" date="2016-12" db="EMBL/GenBank/DDBJ databases">
        <authorList>
            <person name="Song W.-J."/>
            <person name="Kurnit D.M."/>
        </authorList>
    </citation>
    <scope>NUCLEOTIDE SEQUENCE [LARGE SCALE GENOMIC DNA]</scope>
    <source>
        <strain evidence="6 7">IMCC3135</strain>
    </source>
</reference>
<dbReference type="CDD" id="cd10789">
    <property type="entry name" value="GH38N_AMII_ER_cytosolic"/>
    <property type="match status" value="1"/>
</dbReference>
<organism evidence="6 7">
    <name type="scientific">Granulosicoccus antarcticus IMCC3135</name>
    <dbReference type="NCBI Taxonomy" id="1192854"/>
    <lineage>
        <taxon>Bacteria</taxon>
        <taxon>Pseudomonadati</taxon>
        <taxon>Pseudomonadota</taxon>
        <taxon>Gammaproteobacteria</taxon>
        <taxon>Chromatiales</taxon>
        <taxon>Granulosicoccaceae</taxon>
        <taxon>Granulosicoccus</taxon>
    </lineage>
</organism>
<dbReference type="InterPro" id="IPR011330">
    <property type="entry name" value="Glyco_hydro/deAcase_b/a-brl"/>
</dbReference>
<dbReference type="RefSeq" id="WP_088916254.1">
    <property type="nucleotide sequence ID" value="NZ_CP018632.1"/>
</dbReference>
<name>A0A2Z2NL76_9GAMM</name>
<evidence type="ECO:0000313" key="6">
    <source>
        <dbReference type="EMBL" id="ASJ70741.1"/>
    </source>
</evidence>
<evidence type="ECO:0000256" key="1">
    <source>
        <dbReference type="ARBA" id="ARBA00009792"/>
    </source>
</evidence>
<evidence type="ECO:0000256" key="3">
    <source>
        <dbReference type="ARBA" id="ARBA00022801"/>
    </source>
</evidence>
<gene>
    <name evidence="6" type="primary">mngB</name>
    <name evidence="6" type="ORF">IMCC3135_03140</name>
</gene>
<keyword evidence="3 6" id="KW-0378">Hydrolase</keyword>